<dbReference type="OrthoDB" id="5469233at2"/>
<feature type="transmembrane region" description="Helical" evidence="5">
    <location>
        <begin position="115"/>
        <end position="135"/>
    </location>
</feature>
<name>A0A401FZ35_9BACT</name>
<proteinExistence type="predicted"/>
<sequence length="435" mass="48537">MFAHRATRFFLCLLLIFTPLARGGVQGWAVCTLHMITLVALTVFLADKIRNWDWNWRSTPLDKPILAVSALMVLSSVFSEHPYASVWALALFLNYIILFYLAVQTVQTRSQYRTLVYVIIGTGTFLAVFGLFKMVGANPFPWWEYTDIPQNIRRLSSTYGNPDHLAGYMEMALPLTLGFMMTGLSFEKRLLLMICAFLMLTALLLSLSRGAWIGISAGLAFMLMAYLKDRHSALRKSVAISLFGLTTAMLISFASSDVVQRALTFEQGTDMGSFAGRVQVWGGISEMIRAYPLTGTGPGTFATVFTQFQPPGVIGYYTMGHNDYLHFIAETGVLLIPLVFWMLIVFYRRGFEKLKHPSRLVRGTTLGSMGGVTAILFHSAGDFNLHIPGNAVVFVIVAVISMQLPCHKAKMYRKAENLNIGHRIFQNNSISKACE</sequence>
<feature type="transmembrane region" description="Helical" evidence="5">
    <location>
        <begin position="324"/>
        <end position="347"/>
    </location>
</feature>
<comment type="caution">
    <text evidence="7">The sequence shown here is derived from an EMBL/GenBank/DDBJ whole genome shotgun (WGS) entry which is preliminary data.</text>
</comment>
<evidence type="ECO:0000313" key="7">
    <source>
        <dbReference type="EMBL" id="GBC62225.1"/>
    </source>
</evidence>
<feature type="transmembrane region" description="Helical" evidence="5">
    <location>
        <begin position="84"/>
        <end position="103"/>
    </location>
</feature>
<gene>
    <name evidence="7" type="ORF">DENIS_3194</name>
</gene>
<keyword evidence="8" id="KW-1185">Reference proteome</keyword>
<dbReference type="AlphaFoldDB" id="A0A401FZ35"/>
<reference evidence="8" key="1">
    <citation type="submission" date="2017-11" db="EMBL/GenBank/DDBJ databases">
        <authorList>
            <person name="Watanabe M."/>
            <person name="Kojima H."/>
        </authorList>
    </citation>
    <scope>NUCLEOTIDE SEQUENCE [LARGE SCALE GENOMIC DNA]</scope>
    <source>
        <strain evidence="8">Tokyo 01</strain>
    </source>
</reference>
<keyword evidence="2 5" id="KW-0812">Transmembrane</keyword>
<protein>
    <submittedName>
        <fullName evidence="7">O-antigen polymerase</fullName>
    </submittedName>
</protein>
<comment type="subcellular location">
    <subcellularLocation>
        <location evidence="1">Membrane</location>
        <topology evidence="1">Multi-pass membrane protein</topology>
    </subcellularLocation>
</comment>
<keyword evidence="4 5" id="KW-0472">Membrane</keyword>
<evidence type="ECO:0000256" key="1">
    <source>
        <dbReference type="ARBA" id="ARBA00004141"/>
    </source>
</evidence>
<feature type="transmembrane region" description="Helical" evidence="5">
    <location>
        <begin position="33"/>
        <end position="49"/>
    </location>
</feature>
<feature type="transmembrane region" description="Helical" evidence="5">
    <location>
        <begin position="239"/>
        <end position="256"/>
    </location>
</feature>
<dbReference type="RefSeq" id="WP_124329419.1">
    <property type="nucleotide sequence ID" value="NZ_BEXT01000001.1"/>
</dbReference>
<dbReference type="EMBL" id="BEXT01000001">
    <property type="protein sequence ID" value="GBC62225.1"/>
    <property type="molecule type" value="Genomic_DNA"/>
</dbReference>
<dbReference type="Pfam" id="PF04932">
    <property type="entry name" value="Wzy_C"/>
    <property type="match status" value="1"/>
</dbReference>
<evidence type="ECO:0000259" key="6">
    <source>
        <dbReference type="Pfam" id="PF04932"/>
    </source>
</evidence>
<feature type="transmembrane region" description="Helical" evidence="5">
    <location>
        <begin position="359"/>
        <end position="379"/>
    </location>
</feature>
<evidence type="ECO:0000256" key="5">
    <source>
        <dbReference type="SAM" id="Phobius"/>
    </source>
</evidence>
<evidence type="ECO:0000256" key="4">
    <source>
        <dbReference type="ARBA" id="ARBA00023136"/>
    </source>
</evidence>
<dbReference type="PANTHER" id="PTHR37422:SF13">
    <property type="entry name" value="LIPOPOLYSACCHARIDE BIOSYNTHESIS PROTEIN PA4999-RELATED"/>
    <property type="match status" value="1"/>
</dbReference>
<keyword evidence="3 5" id="KW-1133">Transmembrane helix</keyword>
<feature type="transmembrane region" description="Helical" evidence="5">
    <location>
        <begin position="190"/>
        <end position="205"/>
    </location>
</feature>
<evidence type="ECO:0000256" key="3">
    <source>
        <dbReference type="ARBA" id="ARBA00022989"/>
    </source>
</evidence>
<dbReference type="InterPro" id="IPR007016">
    <property type="entry name" value="O-antigen_ligase-rel_domated"/>
</dbReference>
<accession>A0A401FZ35</accession>
<evidence type="ECO:0000313" key="8">
    <source>
        <dbReference type="Proteomes" id="UP000288096"/>
    </source>
</evidence>
<evidence type="ECO:0000256" key="2">
    <source>
        <dbReference type="ARBA" id="ARBA00022692"/>
    </source>
</evidence>
<dbReference type="Proteomes" id="UP000288096">
    <property type="component" value="Unassembled WGS sequence"/>
</dbReference>
<organism evidence="7 8">
    <name type="scientific">Desulfonema ishimotonii</name>
    <dbReference type="NCBI Taxonomy" id="45657"/>
    <lineage>
        <taxon>Bacteria</taxon>
        <taxon>Pseudomonadati</taxon>
        <taxon>Thermodesulfobacteriota</taxon>
        <taxon>Desulfobacteria</taxon>
        <taxon>Desulfobacterales</taxon>
        <taxon>Desulfococcaceae</taxon>
        <taxon>Desulfonema</taxon>
    </lineage>
</organism>
<dbReference type="InterPro" id="IPR051533">
    <property type="entry name" value="WaaL-like"/>
</dbReference>
<dbReference type="PANTHER" id="PTHR37422">
    <property type="entry name" value="TEICHURONIC ACID BIOSYNTHESIS PROTEIN TUAE"/>
    <property type="match status" value="1"/>
</dbReference>
<dbReference type="GO" id="GO:0016020">
    <property type="term" value="C:membrane"/>
    <property type="evidence" value="ECO:0007669"/>
    <property type="project" value="UniProtKB-SubCell"/>
</dbReference>
<feature type="transmembrane region" description="Helical" evidence="5">
    <location>
        <begin position="385"/>
        <end position="404"/>
    </location>
</feature>
<reference evidence="8" key="2">
    <citation type="submission" date="2019-01" db="EMBL/GenBank/DDBJ databases">
        <title>Genome sequence of Desulfonema ishimotonii strain Tokyo 01.</title>
        <authorList>
            <person name="Fukui M."/>
        </authorList>
    </citation>
    <scope>NUCLEOTIDE SEQUENCE [LARGE SCALE GENOMIC DNA]</scope>
    <source>
        <strain evidence="8">Tokyo 01</strain>
    </source>
</reference>
<feature type="domain" description="O-antigen ligase-related" evidence="6">
    <location>
        <begin position="195"/>
        <end position="336"/>
    </location>
</feature>